<keyword evidence="5" id="KW-1185">Reference proteome</keyword>
<name>A0A0D2U383_CAPO3</name>
<reference evidence="5" key="1">
    <citation type="submission" date="2011-02" db="EMBL/GenBank/DDBJ databases">
        <title>The Genome Sequence of Capsaspora owczarzaki ATCC 30864.</title>
        <authorList>
            <person name="Russ C."/>
            <person name="Cuomo C."/>
            <person name="Burger G."/>
            <person name="Gray M.W."/>
            <person name="Holland P.W.H."/>
            <person name="King N."/>
            <person name="Lang F.B.F."/>
            <person name="Roger A.J."/>
            <person name="Ruiz-Trillo I."/>
            <person name="Young S.K."/>
            <person name="Zeng Q."/>
            <person name="Gargeya S."/>
            <person name="Alvarado L."/>
            <person name="Berlin A."/>
            <person name="Chapman S.B."/>
            <person name="Chen Z."/>
            <person name="Freedman E."/>
            <person name="Gellesch M."/>
            <person name="Goldberg J."/>
            <person name="Griggs A."/>
            <person name="Gujja S."/>
            <person name="Heilman E."/>
            <person name="Heiman D."/>
            <person name="Howarth C."/>
            <person name="Mehta T."/>
            <person name="Neiman D."/>
            <person name="Pearson M."/>
            <person name="Roberts A."/>
            <person name="Saif S."/>
            <person name="Shea T."/>
            <person name="Shenoy N."/>
            <person name="Sisk P."/>
            <person name="Stolte C."/>
            <person name="Sykes S."/>
            <person name="White J."/>
            <person name="Yandava C."/>
            <person name="Haas B."/>
            <person name="Nusbaum C."/>
            <person name="Birren B."/>
        </authorList>
    </citation>
    <scope>NUCLEOTIDE SEQUENCE</scope>
    <source>
        <strain evidence="5">ATCC 30864</strain>
    </source>
</reference>
<dbReference type="EMBL" id="KE346360">
    <property type="protein sequence ID" value="KJE89616.1"/>
    <property type="molecule type" value="Genomic_DNA"/>
</dbReference>
<dbReference type="OrthoDB" id="203754at2759"/>
<dbReference type="STRING" id="595528.A0A0D2U383"/>
<dbReference type="InterPro" id="IPR037357">
    <property type="entry name" value="COMMD5"/>
</dbReference>
<dbReference type="OMA" id="HIVAGMY"/>
<evidence type="ECO:0000313" key="5">
    <source>
        <dbReference type="Proteomes" id="UP000008743"/>
    </source>
</evidence>
<evidence type="ECO:0000256" key="2">
    <source>
        <dbReference type="ARBA" id="ARBA00093452"/>
    </source>
</evidence>
<dbReference type="AlphaFoldDB" id="A0A0D2U383"/>
<dbReference type="GO" id="GO:0005634">
    <property type="term" value="C:nucleus"/>
    <property type="evidence" value="ECO:0007669"/>
    <property type="project" value="TreeGrafter"/>
</dbReference>
<proteinExistence type="inferred from homology"/>
<dbReference type="Pfam" id="PF21672">
    <property type="entry name" value="COMM_HN"/>
    <property type="match status" value="1"/>
</dbReference>
<dbReference type="PANTHER" id="PTHR15666">
    <property type="entry name" value="COMM DOMAIN CONTAINING PROTEIN 5"/>
    <property type="match status" value="1"/>
</dbReference>
<protein>
    <recommendedName>
        <fullName evidence="1">COMM domain-containing protein 5</fullName>
    </recommendedName>
</protein>
<evidence type="ECO:0000313" key="4">
    <source>
        <dbReference type="EMBL" id="KJE89616.1"/>
    </source>
</evidence>
<evidence type="ECO:0000259" key="3">
    <source>
        <dbReference type="PROSITE" id="PS51269"/>
    </source>
</evidence>
<dbReference type="InterPro" id="IPR017920">
    <property type="entry name" value="COMM"/>
</dbReference>
<dbReference type="InParanoid" id="A0A0D2U383"/>
<dbReference type="Pfam" id="PF07258">
    <property type="entry name" value="COMM_domain"/>
    <property type="match status" value="1"/>
</dbReference>
<feature type="domain" description="COMM" evidence="3">
    <location>
        <begin position="138"/>
        <end position="202"/>
    </location>
</feature>
<comment type="similarity">
    <text evidence="2">Belongs to the COMM domain-containing protein 5 family.</text>
</comment>
<dbReference type="Proteomes" id="UP000008743">
    <property type="component" value="Unassembled WGS sequence"/>
</dbReference>
<accession>A0A0D2U383</accession>
<dbReference type="PANTHER" id="PTHR15666:SF1">
    <property type="entry name" value="COMM DOMAIN-CONTAINING PROTEIN 5"/>
    <property type="match status" value="1"/>
</dbReference>
<sequence length="211" mass="23858">MSAAASDRTLFVGARIPVEIRKTTRLIEKLDKPTFRKLVQLALLELQGRAEDDSLVHGLATPTLSEETLAVVLTGITTILRCAIRQPRTSLKQDTFKEDLKELKFPPEFVVDLATIVYGQSREALEQSIHDYKPRHPTVDGLKWRTDVTISTSSLSRALKPTITLQLHLSDKSIKTVELSTDKFHELRYNVAYMLKEMEAVESKSILKIQD</sequence>
<evidence type="ECO:0000256" key="1">
    <source>
        <dbReference type="ARBA" id="ARBA00016556"/>
    </source>
</evidence>
<dbReference type="RefSeq" id="XP_004365922.1">
    <property type="nucleotide sequence ID" value="XM_004365865.2"/>
</dbReference>
<organism evidence="4 5">
    <name type="scientific">Capsaspora owczarzaki (strain ATCC 30864)</name>
    <dbReference type="NCBI Taxonomy" id="595528"/>
    <lineage>
        <taxon>Eukaryota</taxon>
        <taxon>Filasterea</taxon>
        <taxon>Capsaspora</taxon>
    </lineage>
</organism>
<dbReference type="eggNOG" id="ENOG502RCJ6">
    <property type="taxonomic scope" value="Eukaryota"/>
</dbReference>
<dbReference type="PhylomeDB" id="A0A0D2U383"/>
<dbReference type="PROSITE" id="PS51269">
    <property type="entry name" value="COMM"/>
    <property type="match status" value="1"/>
</dbReference>
<gene>
    <name evidence="4" type="ORF">CAOG_001051</name>
</gene>